<protein>
    <recommendedName>
        <fullName evidence="5">Vacuolar membrane protein</fullName>
    </recommendedName>
</protein>
<dbReference type="Pfam" id="PF12400">
    <property type="entry name" value="STIMATE"/>
    <property type="match status" value="1"/>
</dbReference>
<dbReference type="AlphaFoldDB" id="A0AAD2K2N8"/>
<feature type="transmembrane region" description="Helical" evidence="2">
    <location>
        <begin position="212"/>
        <end position="234"/>
    </location>
</feature>
<keyword evidence="4" id="KW-1185">Reference proteome</keyword>
<organism evidence="3 4">
    <name type="scientific">Mycena citricolor</name>
    <dbReference type="NCBI Taxonomy" id="2018698"/>
    <lineage>
        <taxon>Eukaryota</taxon>
        <taxon>Fungi</taxon>
        <taxon>Dikarya</taxon>
        <taxon>Basidiomycota</taxon>
        <taxon>Agaricomycotina</taxon>
        <taxon>Agaricomycetes</taxon>
        <taxon>Agaricomycetidae</taxon>
        <taxon>Agaricales</taxon>
        <taxon>Marasmiineae</taxon>
        <taxon>Mycenaceae</taxon>
        <taxon>Mycena</taxon>
    </lineage>
</organism>
<reference evidence="3" key="1">
    <citation type="submission" date="2023-11" db="EMBL/GenBank/DDBJ databases">
        <authorList>
            <person name="De Vega J J."/>
            <person name="De Vega J J."/>
        </authorList>
    </citation>
    <scope>NUCLEOTIDE SEQUENCE</scope>
</reference>
<proteinExistence type="predicted"/>
<evidence type="ECO:0000256" key="1">
    <source>
        <dbReference type="SAM" id="MobiDB-lite"/>
    </source>
</evidence>
<evidence type="ECO:0000256" key="2">
    <source>
        <dbReference type="SAM" id="Phobius"/>
    </source>
</evidence>
<feature type="compositionally biased region" description="Low complexity" evidence="1">
    <location>
        <begin position="290"/>
        <end position="300"/>
    </location>
</feature>
<keyword evidence="2" id="KW-0812">Transmembrane</keyword>
<feature type="transmembrane region" description="Helical" evidence="2">
    <location>
        <begin position="117"/>
        <end position="142"/>
    </location>
</feature>
<accession>A0AAD2K2N8</accession>
<dbReference type="PANTHER" id="PTHR31735">
    <property type="entry name" value="VACUOLAR MEMBRANE PROTEIN YPL162C"/>
    <property type="match status" value="1"/>
</dbReference>
<sequence>MDNELPSNSTSTYFGDSPDVDTRSCRLLGPIALVRFYAIPPWRSAHITAQIVQGLLGILVILSLVLKRQREKPMRPWRIWLFDVSKQVIGQMFVHGVNVLISDLVSHHTSNNACVSYFLNILIDTTLGVGLLYVILQVYTFIMTEKLQMQGFQSGVYGNPPSFKFWLRQATLYVSALTTMKFLVIGLLALFPGLFTLGAWLLSWTWKADGDALQVIFTMGIFPILMNIIQFWLIDSIVKASGVALDLDTPDPLDREPLFGAPDDDDDRDGTPNSYTHRDTESHPHHHDVSSPSSSVSDSSETLGTPAETKSAAPGDDHAYPPSSSSSPSSSYSSQPPLREAKKLGKPKRRPPPPIHIQNMNRPAVNSPWQTPKPAPSPAPAPAPVPAVVPAAQDNSWSDSWAEEDDWADKVGEEEWTGKRMEERKGALSAWGSSSPLVNRAVQQSFQTRFLASSL</sequence>
<evidence type="ECO:0000313" key="3">
    <source>
        <dbReference type="EMBL" id="CAK5275321.1"/>
    </source>
</evidence>
<keyword evidence="2" id="KW-0472">Membrane</keyword>
<dbReference type="InterPro" id="IPR022127">
    <property type="entry name" value="STIMATE/YPL162C"/>
</dbReference>
<keyword evidence="2" id="KW-1133">Transmembrane helix</keyword>
<feature type="transmembrane region" description="Helical" evidence="2">
    <location>
        <begin position="87"/>
        <end position="105"/>
    </location>
</feature>
<feature type="transmembrane region" description="Helical" evidence="2">
    <location>
        <begin position="182"/>
        <end position="206"/>
    </location>
</feature>
<dbReference type="EMBL" id="CAVNYO010000405">
    <property type="protein sequence ID" value="CAK5275321.1"/>
    <property type="molecule type" value="Genomic_DNA"/>
</dbReference>
<feature type="compositionally biased region" description="Low complexity" evidence="1">
    <location>
        <begin position="320"/>
        <end position="337"/>
    </location>
</feature>
<feature type="compositionally biased region" description="Pro residues" evidence="1">
    <location>
        <begin position="371"/>
        <end position="387"/>
    </location>
</feature>
<dbReference type="GO" id="GO:0016020">
    <property type="term" value="C:membrane"/>
    <property type="evidence" value="ECO:0007669"/>
    <property type="project" value="TreeGrafter"/>
</dbReference>
<evidence type="ECO:0000313" key="4">
    <source>
        <dbReference type="Proteomes" id="UP001295794"/>
    </source>
</evidence>
<name>A0AAD2K2N8_9AGAR</name>
<gene>
    <name evidence="3" type="ORF">MYCIT1_LOCUS23018</name>
</gene>
<comment type="caution">
    <text evidence="3">The sequence shown here is derived from an EMBL/GenBank/DDBJ whole genome shotgun (WGS) entry which is preliminary data.</text>
</comment>
<feature type="transmembrane region" description="Helical" evidence="2">
    <location>
        <begin position="47"/>
        <end position="66"/>
    </location>
</feature>
<feature type="region of interest" description="Disordered" evidence="1">
    <location>
        <begin position="252"/>
        <end position="387"/>
    </location>
</feature>
<evidence type="ECO:0008006" key="5">
    <source>
        <dbReference type="Google" id="ProtNLM"/>
    </source>
</evidence>
<feature type="compositionally biased region" description="Basic and acidic residues" evidence="1">
    <location>
        <begin position="276"/>
        <end position="289"/>
    </location>
</feature>
<dbReference type="PANTHER" id="PTHR31735:SF1">
    <property type="entry name" value="VACUOLAR MEMBRANE PROTEIN YPL162C"/>
    <property type="match status" value="1"/>
</dbReference>
<dbReference type="Proteomes" id="UP001295794">
    <property type="component" value="Unassembled WGS sequence"/>
</dbReference>